<protein>
    <recommendedName>
        <fullName evidence="4">VWA domain-containing protein</fullName>
    </recommendedName>
</protein>
<comment type="caution">
    <text evidence="2">The sequence shown here is derived from an EMBL/GenBank/DDBJ whole genome shotgun (WGS) entry which is preliminary data.</text>
</comment>
<reference evidence="2 3" key="1">
    <citation type="submission" date="2011-05" db="EMBL/GenBank/DDBJ databases">
        <authorList>
            <person name="Muzny D."/>
            <person name="Qin X."/>
            <person name="Deng J."/>
            <person name="Jiang H."/>
            <person name="Liu Y."/>
            <person name="Qu J."/>
            <person name="Song X.-Z."/>
            <person name="Zhang L."/>
            <person name="Thornton R."/>
            <person name="Coyle M."/>
            <person name="Francisco L."/>
            <person name="Jackson L."/>
            <person name="Javaid M."/>
            <person name="Korchina V."/>
            <person name="Kovar C."/>
            <person name="Mata R."/>
            <person name="Mathew T."/>
            <person name="Ngo R."/>
            <person name="Nguyen L."/>
            <person name="Nguyen N."/>
            <person name="Okwuonu G."/>
            <person name="Ongeri F."/>
            <person name="Pham C."/>
            <person name="Simmons D."/>
            <person name="Wilczek-Boney K."/>
            <person name="Hale W."/>
            <person name="Jakkamsetti A."/>
            <person name="Pham P."/>
            <person name="Ruth R."/>
            <person name="San Lucas F."/>
            <person name="Warren J."/>
            <person name="Zhang J."/>
            <person name="Zhao Z."/>
            <person name="Zhou C."/>
            <person name="Zhu D."/>
            <person name="Lee S."/>
            <person name="Bess C."/>
            <person name="Blankenburg K."/>
            <person name="Forbes L."/>
            <person name="Fu Q."/>
            <person name="Gubbala S."/>
            <person name="Hirani K."/>
            <person name="Jayaseelan J.C."/>
            <person name="Lara F."/>
            <person name="Munidasa M."/>
            <person name="Palculict T."/>
            <person name="Patil S."/>
            <person name="Pu L.-L."/>
            <person name="Saada N."/>
            <person name="Tang L."/>
            <person name="Weissenberger G."/>
            <person name="Zhu Y."/>
            <person name="Hemphill L."/>
            <person name="Shang Y."/>
            <person name="Youmans B."/>
            <person name="Ayvaz T."/>
            <person name="Ross M."/>
            <person name="Santibanez J."/>
            <person name="Aqrawi P."/>
            <person name="Gross S."/>
            <person name="Joshi V."/>
            <person name="Fowler G."/>
            <person name="Nazareth L."/>
            <person name="Reid J."/>
            <person name="Worley K."/>
            <person name="Petrosino J."/>
            <person name="Highlander S."/>
            <person name="Gibbs R."/>
        </authorList>
    </citation>
    <scope>NUCLEOTIDE SEQUENCE [LARGE SCALE GENOMIC DNA]</scope>
    <source>
        <strain evidence="2 3">ATCC 33926</strain>
    </source>
</reference>
<sequence length="205" mass="22663">MIYSIASALALMNGAANAATSEFAKVPLYLQNETKIDKQPEVKHNIMLFIDDSGSMARSSINGKRISVENGNISHASRMAVAKDALSQVLSKHGGEFNWALQTLNNSGRADTTDREGFAVPATEIAKRVKSINPDRGTPTTSRYFELVSRIVMPNVKYRCQKSYVVLMSDGDANLSCNLWDRRSGENLGGPDFGYGYDRYSKYYN</sequence>
<dbReference type="EMBL" id="AFQE01000006">
    <property type="protein sequence ID" value="EGQ78531.1"/>
    <property type="molecule type" value="Genomic_DNA"/>
</dbReference>
<evidence type="ECO:0008006" key="4">
    <source>
        <dbReference type="Google" id="ProtNLM"/>
    </source>
</evidence>
<organism evidence="2 3">
    <name type="scientific">Neisseria macacae ATCC 33926</name>
    <dbReference type="NCBI Taxonomy" id="997348"/>
    <lineage>
        <taxon>Bacteria</taxon>
        <taxon>Pseudomonadati</taxon>
        <taxon>Pseudomonadota</taxon>
        <taxon>Betaproteobacteria</taxon>
        <taxon>Neisseriales</taxon>
        <taxon>Neisseriaceae</taxon>
        <taxon>Neisseria</taxon>
    </lineage>
</organism>
<dbReference type="SUPFAM" id="SSF53300">
    <property type="entry name" value="vWA-like"/>
    <property type="match status" value="1"/>
</dbReference>
<evidence type="ECO:0000313" key="2">
    <source>
        <dbReference type="EMBL" id="EGQ78531.1"/>
    </source>
</evidence>
<gene>
    <name evidence="2" type="ORF">HMPREF9418_0071</name>
</gene>
<accession>A0AA36ULY4</accession>
<feature type="signal peptide" evidence="1">
    <location>
        <begin position="1"/>
        <end position="18"/>
    </location>
</feature>
<evidence type="ECO:0000256" key="1">
    <source>
        <dbReference type="SAM" id="SignalP"/>
    </source>
</evidence>
<dbReference type="InterPro" id="IPR036465">
    <property type="entry name" value="vWFA_dom_sf"/>
</dbReference>
<keyword evidence="1" id="KW-0732">Signal</keyword>
<name>A0AA36ULY4_9NEIS</name>
<evidence type="ECO:0000313" key="3">
    <source>
        <dbReference type="Proteomes" id="UP000004982"/>
    </source>
</evidence>
<dbReference type="AlphaFoldDB" id="A0AA36ULY4"/>
<dbReference type="Proteomes" id="UP000004982">
    <property type="component" value="Unassembled WGS sequence"/>
</dbReference>
<feature type="chain" id="PRO_5041403611" description="VWA domain-containing protein" evidence="1">
    <location>
        <begin position="19"/>
        <end position="205"/>
    </location>
</feature>
<feature type="non-terminal residue" evidence="2">
    <location>
        <position position="205"/>
    </location>
</feature>
<proteinExistence type="predicted"/>
<dbReference type="Gene3D" id="3.40.50.410">
    <property type="entry name" value="von Willebrand factor, type A domain"/>
    <property type="match status" value="1"/>
</dbReference>